<feature type="transmembrane region" description="Helical" evidence="7">
    <location>
        <begin position="128"/>
        <end position="148"/>
    </location>
</feature>
<evidence type="ECO:0000313" key="9">
    <source>
        <dbReference type="EMBL" id="USG64199.1"/>
    </source>
</evidence>
<protein>
    <submittedName>
        <fullName evidence="9">MFS transporter</fullName>
    </submittedName>
</protein>
<evidence type="ECO:0000256" key="6">
    <source>
        <dbReference type="ARBA" id="ARBA00023136"/>
    </source>
</evidence>
<feature type="transmembrane region" description="Helical" evidence="7">
    <location>
        <begin position="267"/>
        <end position="284"/>
    </location>
</feature>
<accession>A0ABY4WBT2</accession>
<evidence type="ECO:0000256" key="3">
    <source>
        <dbReference type="ARBA" id="ARBA00022475"/>
    </source>
</evidence>
<evidence type="ECO:0000256" key="7">
    <source>
        <dbReference type="SAM" id="Phobius"/>
    </source>
</evidence>
<feature type="domain" description="Major facilitator superfamily (MFS) profile" evidence="8">
    <location>
        <begin position="4"/>
        <end position="379"/>
    </location>
</feature>
<evidence type="ECO:0000256" key="5">
    <source>
        <dbReference type="ARBA" id="ARBA00022989"/>
    </source>
</evidence>
<dbReference type="PANTHER" id="PTHR43124">
    <property type="entry name" value="PURINE EFFLUX PUMP PBUE"/>
    <property type="match status" value="1"/>
</dbReference>
<feature type="transmembrane region" description="Helical" evidence="7">
    <location>
        <begin position="70"/>
        <end position="93"/>
    </location>
</feature>
<name>A0ABY4WBT2_9BACL</name>
<keyword evidence="10" id="KW-1185">Reference proteome</keyword>
<dbReference type="SUPFAM" id="SSF103473">
    <property type="entry name" value="MFS general substrate transporter"/>
    <property type="match status" value="1"/>
</dbReference>
<gene>
    <name evidence="9" type="ORF">NDK47_18830</name>
</gene>
<keyword evidence="3" id="KW-1003">Cell membrane</keyword>
<feature type="transmembrane region" description="Helical" evidence="7">
    <location>
        <begin position="234"/>
        <end position="255"/>
    </location>
</feature>
<dbReference type="Gene3D" id="1.20.1250.20">
    <property type="entry name" value="MFS general substrate transporter like domains"/>
    <property type="match status" value="2"/>
</dbReference>
<dbReference type="InterPro" id="IPR036259">
    <property type="entry name" value="MFS_trans_sf"/>
</dbReference>
<dbReference type="CDD" id="cd17324">
    <property type="entry name" value="MFS_NepI_like"/>
    <property type="match status" value="1"/>
</dbReference>
<evidence type="ECO:0000313" key="10">
    <source>
        <dbReference type="Proteomes" id="UP001056500"/>
    </source>
</evidence>
<keyword evidence="5 7" id="KW-1133">Transmembrane helix</keyword>
<dbReference type="InterPro" id="IPR011701">
    <property type="entry name" value="MFS"/>
</dbReference>
<keyword evidence="6 7" id="KW-0472">Membrane</keyword>
<evidence type="ECO:0000256" key="4">
    <source>
        <dbReference type="ARBA" id="ARBA00022692"/>
    </source>
</evidence>
<dbReference type="PROSITE" id="PS50850">
    <property type="entry name" value="MFS"/>
    <property type="match status" value="1"/>
</dbReference>
<dbReference type="PANTHER" id="PTHR43124:SF10">
    <property type="entry name" value="PURINE EFFLUX PUMP PBUE"/>
    <property type="match status" value="1"/>
</dbReference>
<feature type="transmembrane region" description="Helical" evidence="7">
    <location>
        <begin position="99"/>
        <end position="116"/>
    </location>
</feature>
<feature type="transmembrane region" description="Helical" evidence="7">
    <location>
        <begin position="326"/>
        <end position="348"/>
    </location>
</feature>
<dbReference type="Pfam" id="PF07690">
    <property type="entry name" value="MFS_1"/>
    <property type="match status" value="1"/>
</dbReference>
<evidence type="ECO:0000256" key="2">
    <source>
        <dbReference type="ARBA" id="ARBA00022448"/>
    </source>
</evidence>
<feature type="transmembrane region" description="Helical" evidence="7">
    <location>
        <begin position="35"/>
        <end position="58"/>
    </location>
</feature>
<keyword evidence="2" id="KW-0813">Transport</keyword>
<dbReference type="RefSeq" id="WP_251871315.1">
    <property type="nucleotide sequence ID" value="NZ_CP098755.1"/>
</dbReference>
<dbReference type="InterPro" id="IPR050189">
    <property type="entry name" value="MFS_Efflux_Transporters"/>
</dbReference>
<evidence type="ECO:0000259" key="8">
    <source>
        <dbReference type="PROSITE" id="PS50850"/>
    </source>
</evidence>
<feature type="transmembrane region" description="Helical" evidence="7">
    <location>
        <begin position="201"/>
        <end position="222"/>
    </location>
</feature>
<dbReference type="EMBL" id="CP098755">
    <property type="protein sequence ID" value="USG64199.1"/>
    <property type="molecule type" value="Genomic_DNA"/>
</dbReference>
<proteinExistence type="predicted"/>
<organism evidence="9 10">
    <name type="scientific">Brevibacillus ruminantium</name>
    <dbReference type="NCBI Taxonomy" id="2950604"/>
    <lineage>
        <taxon>Bacteria</taxon>
        <taxon>Bacillati</taxon>
        <taxon>Bacillota</taxon>
        <taxon>Bacilli</taxon>
        <taxon>Bacillales</taxon>
        <taxon>Paenibacillaceae</taxon>
        <taxon>Brevibacillus</taxon>
    </lineage>
</organism>
<feature type="transmembrane region" description="Helical" evidence="7">
    <location>
        <begin position="7"/>
        <end position="29"/>
    </location>
</feature>
<reference evidence="9" key="1">
    <citation type="submission" date="2022-06" db="EMBL/GenBank/DDBJ databases">
        <title>Genome sequencing of Brevibacillus sp. BB3-R1.</title>
        <authorList>
            <person name="Heo J."/>
            <person name="Lee D."/>
            <person name="Won M."/>
            <person name="Han B.-H."/>
            <person name="Hong S.-B."/>
            <person name="Kwon S.-W."/>
        </authorList>
    </citation>
    <scope>NUCLEOTIDE SEQUENCE</scope>
    <source>
        <strain evidence="9">BB3-R1</strain>
    </source>
</reference>
<dbReference type="InterPro" id="IPR020846">
    <property type="entry name" value="MFS_dom"/>
</dbReference>
<comment type="subcellular location">
    <subcellularLocation>
        <location evidence="1">Cell membrane</location>
        <topology evidence="1">Multi-pass membrane protein</topology>
    </subcellularLocation>
</comment>
<keyword evidence="4 7" id="KW-0812">Transmembrane</keyword>
<sequence>MNPRVFILAIATFVVGTVELIIGGTMNLITEDLNIPLSAAGQLITVFSLSFAISAPILMHATRSMPRKPLYLTALFGFFLSNVLAALSPIYALLLVARILSAACGALLTVLSISIATQLVEPAYRGRALGIIFMGISGSLVLGVPLGMTLGNAFGWRAPFWFIAALSLLAMLILSRQLPQVQISPSVPLRVQLASLKDSKIVSAQLISMFMLTGHLTLYAYFTPYLETTMHLEAGWLSIIYLVFGLAAVTGGGVGGWIADKWGPTKSMLFIISSFALVMASLPFATKSLYIFLIVMILWSALSWAISPAQQNYLIHAAPGTSDIQLGLNTSVLHAGIALGSAIGGIVVERASVLYNPWVGAIFVLFSLGFAIFSITRPVREKSVARLPIES</sequence>
<dbReference type="Proteomes" id="UP001056500">
    <property type="component" value="Chromosome"/>
</dbReference>
<feature type="transmembrane region" description="Helical" evidence="7">
    <location>
        <begin position="354"/>
        <end position="376"/>
    </location>
</feature>
<feature type="transmembrane region" description="Helical" evidence="7">
    <location>
        <begin position="290"/>
        <end position="306"/>
    </location>
</feature>
<evidence type="ECO:0000256" key="1">
    <source>
        <dbReference type="ARBA" id="ARBA00004651"/>
    </source>
</evidence>